<feature type="binding site" evidence="6 7">
    <location>
        <position position="82"/>
    </location>
    <ligand>
        <name>FMN</name>
        <dbReference type="ChEBI" id="CHEBI:58210"/>
    </ligand>
</feature>
<comment type="cofactor">
    <cofactor evidence="6 7">
        <name>FMN</name>
        <dbReference type="ChEBI" id="CHEBI:58210"/>
    </cofactor>
    <text evidence="6 7">Binds 1 FMN per subunit.</text>
</comment>
<dbReference type="KEGG" id="mflg:ABS361_13080"/>
<feature type="binding site" evidence="6">
    <location>
        <position position="130"/>
    </location>
    <ligand>
        <name>substrate</name>
    </ligand>
</feature>
<dbReference type="InterPro" id="IPR011576">
    <property type="entry name" value="Pyridox_Oxase_N"/>
</dbReference>
<feature type="binding site" evidence="6 7">
    <location>
        <begin position="75"/>
        <end position="76"/>
    </location>
    <ligand>
        <name>FMN</name>
        <dbReference type="ChEBI" id="CHEBI:58210"/>
    </ligand>
</feature>
<evidence type="ECO:0000256" key="6">
    <source>
        <dbReference type="HAMAP-Rule" id="MF_01629"/>
    </source>
</evidence>
<evidence type="ECO:0000256" key="3">
    <source>
        <dbReference type="ARBA" id="ARBA00022643"/>
    </source>
</evidence>
<feature type="binding site" evidence="6 7">
    <location>
        <begin position="139"/>
        <end position="140"/>
    </location>
    <ligand>
        <name>FMN</name>
        <dbReference type="ChEBI" id="CHEBI:58210"/>
    </ligand>
</feature>
<comment type="pathway">
    <text evidence="6">Cofactor metabolism; pyridoxal 5'-phosphate salvage; pyridoxal 5'-phosphate from pyridoxamine 5'-phosphate: step 1/1.</text>
</comment>
<evidence type="ECO:0000256" key="7">
    <source>
        <dbReference type="PIRSR" id="PIRSR000190-2"/>
    </source>
</evidence>
<reference evidence="10" key="1">
    <citation type="submission" date="2024-06" db="EMBL/GenBank/DDBJ databases">
        <title>Methylostella associata gen. nov., sp. nov., a novel Ancalomicrobiaceae-affiliated facultatively methylotrophic bacteria that feed on methanotrophs of the genus Methylococcus.</title>
        <authorList>
            <person name="Saltykova V."/>
            <person name="Danilova O.V."/>
            <person name="Oshkin I.Y."/>
            <person name="Belova S.E."/>
            <person name="Pimenov N.V."/>
            <person name="Dedysh S.N."/>
        </authorList>
    </citation>
    <scope>NUCLEOTIDE SEQUENCE</scope>
    <source>
        <strain evidence="10">S20</strain>
    </source>
</reference>
<dbReference type="InterPro" id="IPR012349">
    <property type="entry name" value="Split_barrel_FMN-bd"/>
</dbReference>
<evidence type="ECO:0000256" key="5">
    <source>
        <dbReference type="ARBA" id="ARBA00023096"/>
    </source>
</evidence>
<evidence type="ECO:0000259" key="9">
    <source>
        <dbReference type="Pfam" id="PF10590"/>
    </source>
</evidence>
<feature type="binding site" evidence="6">
    <location>
        <position position="65"/>
    </location>
    <ligand>
        <name>substrate</name>
    </ligand>
</feature>
<dbReference type="Pfam" id="PF10590">
    <property type="entry name" value="PNP_phzG_C"/>
    <property type="match status" value="1"/>
</dbReference>
<dbReference type="GO" id="GO:0010181">
    <property type="term" value="F:FMN binding"/>
    <property type="evidence" value="ECO:0007669"/>
    <property type="project" value="UniProtKB-UniRule"/>
</dbReference>
<dbReference type="EMBL" id="CP158568">
    <property type="protein sequence ID" value="XBY43037.1"/>
    <property type="molecule type" value="Genomic_DNA"/>
</dbReference>
<dbReference type="GO" id="GO:0008615">
    <property type="term" value="P:pyridoxine biosynthetic process"/>
    <property type="evidence" value="ECO:0007669"/>
    <property type="project" value="UniProtKB-UniRule"/>
</dbReference>
<feature type="binding site" evidence="6 7">
    <location>
        <begin position="60"/>
        <end position="65"/>
    </location>
    <ligand>
        <name>FMN</name>
        <dbReference type="ChEBI" id="CHEBI:58210"/>
    </ligand>
</feature>
<organism evidence="10">
    <name type="scientific">Methyloraptor flagellatus</name>
    <dbReference type="NCBI Taxonomy" id="3162530"/>
    <lineage>
        <taxon>Bacteria</taxon>
        <taxon>Pseudomonadati</taxon>
        <taxon>Pseudomonadota</taxon>
        <taxon>Alphaproteobacteria</taxon>
        <taxon>Hyphomicrobiales</taxon>
        <taxon>Ancalomicrobiaceae</taxon>
        <taxon>Methyloraptor</taxon>
    </lineage>
</organism>
<comment type="pathway">
    <text evidence="6">Cofactor metabolism; pyridoxal 5'-phosphate salvage; pyridoxal 5'-phosphate from pyridoxine 5'-phosphate: step 1/1.</text>
</comment>
<feature type="binding site" evidence="6">
    <location>
        <position position="122"/>
    </location>
    <ligand>
        <name>substrate</name>
    </ligand>
</feature>
<dbReference type="GO" id="GO:0004733">
    <property type="term" value="F:pyridoxamine phosphate oxidase activity"/>
    <property type="evidence" value="ECO:0007669"/>
    <property type="project" value="UniProtKB-UniRule"/>
</dbReference>
<feature type="binding site" evidence="6">
    <location>
        <position position="126"/>
    </location>
    <ligand>
        <name>substrate</name>
    </ligand>
</feature>
<dbReference type="PROSITE" id="PS01064">
    <property type="entry name" value="PYRIDOX_OXIDASE"/>
    <property type="match status" value="1"/>
</dbReference>
<dbReference type="AlphaFoldDB" id="A0AAU7X5R5"/>
<dbReference type="InterPro" id="IPR019740">
    <property type="entry name" value="Pyridox_Oxase_CS"/>
</dbReference>
<dbReference type="RefSeq" id="WP_407048139.1">
    <property type="nucleotide sequence ID" value="NZ_CP158568.1"/>
</dbReference>
<comment type="function">
    <text evidence="6">Catalyzes the oxidation of either pyridoxine 5'-phosphate (PNP) or pyridoxamine 5'-phosphate (PMP) into pyridoxal 5'-phosphate (PLP).</text>
</comment>
<gene>
    <name evidence="6 10" type="primary">pdxH</name>
    <name evidence="10" type="ORF">ABS361_13080</name>
</gene>
<name>A0AAU7X5R5_9HYPH</name>
<dbReference type="EC" id="1.4.3.5" evidence="6"/>
<feature type="binding site" evidence="6 7">
    <location>
        <position position="81"/>
    </location>
    <ligand>
        <name>FMN</name>
        <dbReference type="ChEBI" id="CHEBI:58210"/>
    </ligand>
</feature>
<feature type="binding site" evidence="6">
    <location>
        <begin position="190"/>
        <end position="192"/>
    </location>
    <ligand>
        <name>substrate</name>
    </ligand>
</feature>
<dbReference type="PANTHER" id="PTHR10851:SF0">
    <property type="entry name" value="PYRIDOXINE-5'-PHOSPHATE OXIDASE"/>
    <property type="match status" value="1"/>
</dbReference>
<dbReference type="NCBIfam" id="TIGR00558">
    <property type="entry name" value="pdxH"/>
    <property type="match status" value="1"/>
</dbReference>
<dbReference type="Gene3D" id="2.30.110.10">
    <property type="entry name" value="Electron Transport, Fmn-binding Protein, Chain A"/>
    <property type="match status" value="1"/>
</dbReference>
<sequence length="213" mass="24045">MTDQFTENPPEALTAGDFSAAEEPFRLFAAWLKEAEASEPNDPNAMAVATVDETGLPNVRMVLLKGFDEQGFVFYTNFESRKGREILSAGKAALLFHWKSLRRQVRVRGPVEVVTDAEADAYYASRARGSRIGAWASKQSRPLESRFALEKAVAEYGLKFGIGEIPRPAHWSGFRIVPQVIEFWHDRPFRLHDRIEFTREAPGAAWGKSRLYP</sequence>
<comment type="similarity">
    <text evidence="1 6">Belongs to the pyridoxamine 5'-phosphate oxidase family.</text>
</comment>
<comment type="catalytic activity">
    <reaction evidence="6">
        <text>pyridoxamine 5'-phosphate + O2 + H2O = pyridoxal 5'-phosphate + H2O2 + NH4(+)</text>
        <dbReference type="Rhea" id="RHEA:15817"/>
        <dbReference type="ChEBI" id="CHEBI:15377"/>
        <dbReference type="ChEBI" id="CHEBI:15379"/>
        <dbReference type="ChEBI" id="CHEBI:16240"/>
        <dbReference type="ChEBI" id="CHEBI:28938"/>
        <dbReference type="ChEBI" id="CHEBI:58451"/>
        <dbReference type="ChEBI" id="CHEBI:597326"/>
        <dbReference type="EC" id="1.4.3.5"/>
    </reaction>
</comment>
<feature type="binding site" evidence="6 7">
    <location>
        <position position="104"/>
    </location>
    <ligand>
        <name>FMN</name>
        <dbReference type="ChEBI" id="CHEBI:58210"/>
    </ligand>
</feature>
<comment type="subunit">
    <text evidence="6">Homodimer.</text>
</comment>
<feature type="binding site" evidence="6 7">
    <location>
        <position position="194"/>
    </location>
    <ligand>
        <name>FMN</name>
        <dbReference type="ChEBI" id="CHEBI:58210"/>
    </ligand>
</feature>
<dbReference type="InterPro" id="IPR019576">
    <property type="entry name" value="Pyridoxamine_oxidase_dimer_C"/>
</dbReference>
<dbReference type="PIRSF" id="PIRSF000190">
    <property type="entry name" value="Pyd_amn-ph_oxd"/>
    <property type="match status" value="1"/>
</dbReference>
<keyword evidence="4 6" id="KW-0560">Oxidoreductase</keyword>
<keyword evidence="2 6" id="KW-0285">Flavoprotein</keyword>
<evidence type="ECO:0000256" key="2">
    <source>
        <dbReference type="ARBA" id="ARBA00022630"/>
    </source>
</evidence>
<accession>A0AAU7X5R5</accession>
<feature type="binding site" evidence="6 7">
    <location>
        <position position="184"/>
    </location>
    <ligand>
        <name>FMN</name>
        <dbReference type="ChEBI" id="CHEBI:58210"/>
    </ligand>
</feature>
<evidence type="ECO:0000256" key="1">
    <source>
        <dbReference type="ARBA" id="ARBA00007301"/>
    </source>
</evidence>
<proteinExistence type="inferred from homology"/>
<dbReference type="Pfam" id="PF01243">
    <property type="entry name" value="PNPOx_N"/>
    <property type="match status" value="1"/>
</dbReference>
<evidence type="ECO:0000313" key="10">
    <source>
        <dbReference type="EMBL" id="XBY43037.1"/>
    </source>
</evidence>
<evidence type="ECO:0000259" key="8">
    <source>
        <dbReference type="Pfam" id="PF01243"/>
    </source>
</evidence>
<dbReference type="HAMAP" id="MF_01629">
    <property type="entry name" value="PdxH"/>
    <property type="match status" value="1"/>
</dbReference>
<keyword evidence="5 6" id="KW-0664">Pyridoxine biosynthesis</keyword>
<keyword evidence="3 6" id="KW-0288">FMN</keyword>
<dbReference type="PANTHER" id="PTHR10851">
    <property type="entry name" value="PYRIDOXINE-5-PHOSPHATE OXIDASE"/>
    <property type="match status" value="1"/>
</dbReference>
<evidence type="ECO:0000256" key="4">
    <source>
        <dbReference type="ARBA" id="ARBA00023002"/>
    </source>
</evidence>
<comment type="catalytic activity">
    <reaction evidence="6">
        <text>pyridoxine 5'-phosphate + O2 = pyridoxal 5'-phosphate + H2O2</text>
        <dbReference type="Rhea" id="RHEA:15149"/>
        <dbReference type="ChEBI" id="CHEBI:15379"/>
        <dbReference type="ChEBI" id="CHEBI:16240"/>
        <dbReference type="ChEBI" id="CHEBI:58589"/>
        <dbReference type="ChEBI" id="CHEBI:597326"/>
        <dbReference type="EC" id="1.4.3.5"/>
    </reaction>
</comment>
<dbReference type="NCBIfam" id="NF004231">
    <property type="entry name" value="PRK05679.1"/>
    <property type="match status" value="1"/>
</dbReference>
<feature type="domain" description="Pyridoxamine 5'-phosphate oxidase N-terminal" evidence="8">
    <location>
        <begin position="34"/>
        <end position="156"/>
    </location>
</feature>
<dbReference type="InterPro" id="IPR000659">
    <property type="entry name" value="Pyridox_Oxase"/>
</dbReference>
<protein>
    <recommendedName>
        <fullName evidence="6">Pyridoxine/pyridoxamine 5'-phosphate oxidase</fullName>
        <ecNumber evidence="6">1.4.3.5</ecNumber>
    </recommendedName>
    <alternativeName>
        <fullName evidence="6">PNP/PMP oxidase</fullName>
        <shortName evidence="6">PNPOx</shortName>
    </alternativeName>
    <alternativeName>
        <fullName evidence="6">Pyridoxal 5'-phosphate synthase</fullName>
    </alternativeName>
</protein>
<dbReference type="SUPFAM" id="SSF50475">
    <property type="entry name" value="FMN-binding split barrel"/>
    <property type="match status" value="1"/>
</dbReference>
<feature type="domain" description="Pyridoxine 5'-phosphate oxidase dimerisation C-terminal" evidence="9">
    <location>
        <begin position="171"/>
        <end position="213"/>
    </location>
</feature>